<dbReference type="NCBIfam" id="NF009464">
    <property type="entry name" value="PRK12824.1"/>
    <property type="match status" value="1"/>
</dbReference>
<accession>A0A378J4F0</accession>
<comment type="pathway">
    <text evidence="2 12">Lipid metabolism; fatty acid biosynthesis.</text>
</comment>
<dbReference type="PRINTS" id="PR00081">
    <property type="entry name" value="GDHRDH"/>
</dbReference>
<evidence type="ECO:0000313" key="15">
    <source>
        <dbReference type="Proteomes" id="UP000254677"/>
    </source>
</evidence>
<protein>
    <recommendedName>
        <fullName evidence="12">3-oxoacyl-[acyl-carrier-protein] reductase</fullName>
        <ecNumber evidence="12">1.1.1.100</ecNumber>
    </recommendedName>
</protein>
<dbReference type="PANTHER" id="PTHR42879">
    <property type="entry name" value="3-OXOACYL-(ACYL-CARRIER-PROTEIN) REDUCTASE"/>
    <property type="match status" value="1"/>
</dbReference>
<dbReference type="PROSITE" id="PS00061">
    <property type="entry name" value="ADH_SHORT"/>
    <property type="match status" value="1"/>
</dbReference>
<evidence type="ECO:0000256" key="6">
    <source>
        <dbReference type="ARBA" id="ARBA00022857"/>
    </source>
</evidence>
<dbReference type="InterPro" id="IPR002347">
    <property type="entry name" value="SDR_fam"/>
</dbReference>
<dbReference type="NCBIfam" id="NF009466">
    <property type="entry name" value="PRK12826.1-2"/>
    <property type="match status" value="1"/>
</dbReference>
<evidence type="ECO:0000256" key="5">
    <source>
        <dbReference type="ARBA" id="ARBA00022832"/>
    </source>
</evidence>
<dbReference type="FunFam" id="3.40.50.720:FF:000037">
    <property type="entry name" value="3-oxoacyl-[acyl-carrier-protein] reductase FabG"/>
    <property type="match status" value="1"/>
</dbReference>
<dbReference type="PRINTS" id="PR00080">
    <property type="entry name" value="SDRFAMILY"/>
</dbReference>
<dbReference type="AlphaFoldDB" id="A0A378J4F0"/>
<evidence type="ECO:0000313" key="14">
    <source>
        <dbReference type="EMBL" id="STX42505.1"/>
    </source>
</evidence>
<dbReference type="SUPFAM" id="SSF51735">
    <property type="entry name" value="NAD(P)-binding Rossmann-fold domains"/>
    <property type="match status" value="1"/>
</dbReference>
<evidence type="ECO:0000256" key="2">
    <source>
        <dbReference type="ARBA" id="ARBA00005194"/>
    </source>
</evidence>
<keyword evidence="8 12" id="KW-0443">Lipid metabolism</keyword>
<name>A0A378J4F0_9GAMM</name>
<keyword evidence="6 11" id="KW-0521">NADP</keyword>
<feature type="binding site" evidence="11">
    <location>
        <position position="188"/>
    </location>
    <ligand>
        <name>NADP(+)</name>
        <dbReference type="ChEBI" id="CHEBI:58349"/>
    </ligand>
</feature>
<evidence type="ECO:0000256" key="8">
    <source>
        <dbReference type="ARBA" id="ARBA00023098"/>
    </source>
</evidence>
<dbReference type="EC" id="1.1.1.100" evidence="12"/>
<evidence type="ECO:0000259" key="13">
    <source>
        <dbReference type="SMART" id="SM00822"/>
    </source>
</evidence>
<keyword evidence="5 12" id="KW-0276">Fatty acid metabolism</keyword>
<keyword evidence="7 12" id="KW-0560">Oxidoreductase</keyword>
<proteinExistence type="inferred from homology"/>
<feature type="binding site" evidence="11">
    <location>
        <begin position="13"/>
        <end position="16"/>
    </location>
    <ligand>
        <name>NADP(+)</name>
        <dbReference type="ChEBI" id="CHEBI:58349"/>
    </ligand>
</feature>
<dbReference type="InterPro" id="IPR036291">
    <property type="entry name" value="NAD(P)-bd_dom_sf"/>
</dbReference>
<comment type="catalytic activity">
    <reaction evidence="12">
        <text>a (3R)-hydroxyacyl-[ACP] + NADP(+) = a 3-oxoacyl-[ACP] + NADPH + H(+)</text>
        <dbReference type="Rhea" id="RHEA:17397"/>
        <dbReference type="Rhea" id="RHEA-COMP:9916"/>
        <dbReference type="Rhea" id="RHEA-COMP:9945"/>
        <dbReference type="ChEBI" id="CHEBI:15378"/>
        <dbReference type="ChEBI" id="CHEBI:57783"/>
        <dbReference type="ChEBI" id="CHEBI:58349"/>
        <dbReference type="ChEBI" id="CHEBI:78776"/>
        <dbReference type="ChEBI" id="CHEBI:78827"/>
        <dbReference type="EC" id="1.1.1.100"/>
    </reaction>
</comment>
<feature type="binding site" evidence="11">
    <location>
        <begin position="155"/>
        <end position="159"/>
    </location>
    <ligand>
        <name>NADP(+)</name>
        <dbReference type="ChEBI" id="CHEBI:58349"/>
    </ligand>
</feature>
<comment type="similarity">
    <text evidence="3 12">Belongs to the short-chain dehydrogenases/reductases (SDR) family.</text>
</comment>
<dbReference type="CDD" id="cd05333">
    <property type="entry name" value="BKR_SDR_c"/>
    <property type="match status" value="1"/>
</dbReference>
<feature type="binding site" evidence="11">
    <location>
        <position position="38"/>
    </location>
    <ligand>
        <name>NADP(+)</name>
        <dbReference type="ChEBI" id="CHEBI:58349"/>
    </ligand>
</feature>
<dbReference type="Pfam" id="PF13561">
    <property type="entry name" value="adh_short_C2"/>
    <property type="match status" value="1"/>
</dbReference>
<gene>
    <name evidence="14" type="primary">fabG_3</name>
    <name evidence="14" type="ORF">NCTC13292_01614</name>
</gene>
<comment type="subunit">
    <text evidence="12">Homotetramer.</text>
</comment>
<evidence type="ECO:0000256" key="1">
    <source>
        <dbReference type="ARBA" id="ARBA00002607"/>
    </source>
</evidence>
<evidence type="ECO:0000256" key="11">
    <source>
        <dbReference type="PIRSR" id="PIRSR611284-2"/>
    </source>
</evidence>
<dbReference type="OrthoDB" id="9804774at2"/>
<dbReference type="InterPro" id="IPR050259">
    <property type="entry name" value="SDR"/>
</dbReference>
<evidence type="ECO:0000256" key="10">
    <source>
        <dbReference type="PIRSR" id="PIRSR611284-1"/>
    </source>
</evidence>
<dbReference type="GO" id="GO:0004316">
    <property type="term" value="F:3-oxoacyl-[acyl-carrier-protein] reductase (NADPH) activity"/>
    <property type="evidence" value="ECO:0007669"/>
    <property type="project" value="UniProtKB-UniRule"/>
</dbReference>
<dbReference type="PANTHER" id="PTHR42879:SF2">
    <property type="entry name" value="3-OXOACYL-[ACYL-CARRIER-PROTEIN] REDUCTASE FABG"/>
    <property type="match status" value="1"/>
</dbReference>
<comment type="function">
    <text evidence="1 12">Catalyzes the NADPH-dependent reduction of beta-ketoacyl-ACP substrates to beta-hydroxyacyl-ACP products, the first reductive step in the elongation cycle of fatty acid biosynthesis.</text>
</comment>
<feature type="domain" description="Ketoreductase" evidence="13">
    <location>
        <begin position="7"/>
        <end position="191"/>
    </location>
</feature>
<reference evidence="14 15" key="1">
    <citation type="submission" date="2018-06" db="EMBL/GenBank/DDBJ databases">
        <authorList>
            <consortium name="Pathogen Informatics"/>
            <person name="Doyle S."/>
        </authorList>
    </citation>
    <scope>NUCLEOTIDE SEQUENCE [LARGE SCALE GENOMIC DNA]</scope>
    <source>
        <strain evidence="14 15">NCTC13292</strain>
    </source>
</reference>
<dbReference type="EMBL" id="UGOA01000001">
    <property type="protein sequence ID" value="STX42505.1"/>
    <property type="molecule type" value="Genomic_DNA"/>
</dbReference>
<evidence type="ECO:0000256" key="9">
    <source>
        <dbReference type="ARBA" id="ARBA00023160"/>
    </source>
</evidence>
<dbReference type="RefSeq" id="WP_115222695.1">
    <property type="nucleotide sequence ID" value="NZ_UGOA01000001.1"/>
</dbReference>
<dbReference type="SMART" id="SM00822">
    <property type="entry name" value="PKS_KR"/>
    <property type="match status" value="1"/>
</dbReference>
<dbReference type="UniPathway" id="UPA00094"/>
<keyword evidence="4 12" id="KW-0444">Lipid biosynthesis</keyword>
<dbReference type="Gene3D" id="3.40.50.720">
    <property type="entry name" value="NAD(P)-binding Rossmann-like Domain"/>
    <property type="match status" value="1"/>
</dbReference>
<dbReference type="GO" id="GO:0051287">
    <property type="term" value="F:NAD binding"/>
    <property type="evidence" value="ECO:0007669"/>
    <property type="project" value="UniProtKB-UniRule"/>
</dbReference>
<dbReference type="GO" id="GO:0030497">
    <property type="term" value="P:fatty acid elongation"/>
    <property type="evidence" value="ECO:0007669"/>
    <property type="project" value="UniProtKB-ARBA"/>
</dbReference>
<evidence type="ECO:0000256" key="3">
    <source>
        <dbReference type="ARBA" id="ARBA00006484"/>
    </source>
</evidence>
<feature type="active site" description="Proton acceptor" evidence="10">
    <location>
        <position position="155"/>
    </location>
</feature>
<dbReference type="InterPro" id="IPR011284">
    <property type="entry name" value="3oxo_ACP_reduc"/>
</dbReference>
<keyword evidence="15" id="KW-1185">Reference proteome</keyword>
<dbReference type="InterPro" id="IPR057326">
    <property type="entry name" value="KR_dom"/>
</dbReference>
<feature type="binding site" evidence="11">
    <location>
        <position position="90"/>
    </location>
    <ligand>
        <name>NADP(+)</name>
        <dbReference type="ChEBI" id="CHEBI:58349"/>
    </ligand>
</feature>
<evidence type="ECO:0000256" key="4">
    <source>
        <dbReference type="ARBA" id="ARBA00022516"/>
    </source>
</evidence>
<dbReference type="Proteomes" id="UP000254677">
    <property type="component" value="Unassembled WGS sequence"/>
</dbReference>
<evidence type="ECO:0000256" key="12">
    <source>
        <dbReference type="RuleBase" id="RU366074"/>
    </source>
</evidence>
<dbReference type="NCBIfam" id="TIGR01830">
    <property type="entry name" value="3oxo_ACP_reduc"/>
    <property type="match status" value="1"/>
</dbReference>
<evidence type="ECO:0000256" key="7">
    <source>
        <dbReference type="ARBA" id="ARBA00023002"/>
    </source>
</evidence>
<dbReference type="InterPro" id="IPR020904">
    <property type="entry name" value="Sc_DH/Rdtase_CS"/>
</dbReference>
<keyword evidence="9 12" id="KW-0275">Fatty acid biosynthesis</keyword>
<organism evidence="14 15">
    <name type="scientific">Legionella donaldsonii</name>
    <dbReference type="NCBI Taxonomy" id="45060"/>
    <lineage>
        <taxon>Bacteria</taxon>
        <taxon>Pseudomonadati</taxon>
        <taxon>Pseudomonadota</taxon>
        <taxon>Gammaproteobacteria</taxon>
        <taxon>Legionellales</taxon>
        <taxon>Legionellaceae</taxon>
        <taxon>Legionella</taxon>
    </lineage>
</organism>
<dbReference type="NCBIfam" id="NF004197">
    <property type="entry name" value="PRK05653.1-1"/>
    <property type="match status" value="1"/>
</dbReference>
<sequence>MSNLQGKIALVTGASRGIGKAIALTLAKKGAYVIGTATTNQGAATISDMFVQEGVKGEGVSLDVTSREGVDNLMTELSDQDKLPSILVNNAGITCDNLLLRMDDEEWYKVIETNLSAIFRLSKACIKPMFRARWGRIISIGSVVGSSGNSGQTNYTAAKSGVVGFTKSLAQEIASRGITVNVVAPGFIDTDMTSALPDMVKEEMLKRIPMKRLGKAEDIAEVVAFLASDSANYITGETIHVNGGMYMD</sequence>